<accession>A0A520S4A0</accession>
<feature type="chain" id="PRO_5021717688" description="Lipoprotein" evidence="1">
    <location>
        <begin position="19"/>
        <end position="392"/>
    </location>
</feature>
<evidence type="ECO:0000313" key="2">
    <source>
        <dbReference type="EMBL" id="RZO77298.1"/>
    </source>
</evidence>
<dbReference type="PROSITE" id="PS51257">
    <property type="entry name" value="PROKAR_LIPOPROTEIN"/>
    <property type="match status" value="1"/>
</dbReference>
<sequence>MSIKFTALLIFLSISVIAGCTSTKVITANSTPAIQSIGTTVEERLLDIGITPFNPNIPSKESALVSGLIIPDVRRAESGYIAYHLKDTLELTGNWGAVRVTPKATDTVGLQVTGKIIVSDGEQLQTHVWVVDATGKSWVNKTYKDTASKFSYDVIKEDPFQDLYNEIANDILLVRQKMAADQMSQIQQVAELKFAADLAPDVFKDYLTKENGQLKLIQLPAKGDMMLRRIEKIKEREHSFVDTMDDYYSRFYMDMRESYDEWRLSTYEEAILLRQLQKQSRNRLIGGAALVAAGIYAGSESATYAETLASSGAVSGGIAAIRSGLNRRKDAEIHAQSLRELGQSLGNEIGPSILEIEGKTIELKGSAAIQYEEWRSILKEIYIEEIGMMTEE</sequence>
<evidence type="ECO:0000256" key="1">
    <source>
        <dbReference type="SAM" id="SignalP"/>
    </source>
</evidence>
<name>A0A520S4A0_9GAMM</name>
<dbReference type="AlphaFoldDB" id="A0A520S4A0"/>
<reference evidence="2 3" key="1">
    <citation type="submission" date="2019-02" db="EMBL/GenBank/DDBJ databases">
        <title>Prokaryotic population dynamics and viral predation in marine succession experiment using metagenomics: the confinement effect.</title>
        <authorList>
            <person name="Haro-Moreno J.M."/>
            <person name="Rodriguez-Valera F."/>
            <person name="Lopez-Perez M."/>
        </authorList>
    </citation>
    <scope>NUCLEOTIDE SEQUENCE [LARGE SCALE GENOMIC DNA]</scope>
    <source>
        <strain evidence="2">MED-G157</strain>
    </source>
</reference>
<gene>
    <name evidence="2" type="ORF">EVA68_01540</name>
</gene>
<organism evidence="2 3">
    <name type="scientific">OM182 bacterium</name>
    <dbReference type="NCBI Taxonomy" id="2510334"/>
    <lineage>
        <taxon>Bacteria</taxon>
        <taxon>Pseudomonadati</taxon>
        <taxon>Pseudomonadota</taxon>
        <taxon>Gammaproteobacteria</taxon>
        <taxon>OMG group</taxon>
        <taxon>OM182 clade</taxon>
    </lineage>
</organism>
<evidence type="ECO:0000313" key="3">
    <source>
        <dbReference type="Proteomes" id="UP000316199"/>
    </source>
</evidence>
<evidence type="ECO:0008006" key="4">
    <source>
        <dbReference type="Google" id="ProtNLM"/>
    </source>
</evidence>
<protein>
    <recommendedName>
        <fullName evidence="4">Lipoprotein</fullName>
    </recommendedName>
</protein>
<dbReference type="EMBL" id="SHAG01000003">
    <property type="protein sequence ID" value="RZO77298.1"/>
    <property type="molecule type" value="Genomic_DNA"/>
</dbReference>
<keyword evidence="1" id="KW-0732">Signal</keyword>
<feature type="signal peptide" evidence="1">
    <location>
        <begin position="1"/>
        <end position="18"/>
    </location>
</feature>
<proteinExistence type="predicted"/>
<comment type="caution">
    <text evidence="2">The sequence shown here is derived from an EMBL/GenBank/DDBJ whole genome shotgun (WGS) entry which is preliminary data.</text>
</comment>
<dbReference type="Proteomes" id="UP000316199">
    <property type="component" value="Unassembled WGS sequence"/>
</dbReference>